<dbReference type="InterPro" id="IPR043128">
    <property type="entry name" value="Rev_trsase/Diguanyl_cyclase"/>
</dbReference>
<dbReference type="EMBL" id="JACHGW010000003">
    <property type="protein sequence ID" value="MBB6051542.1"/>
    <property type="molecule type" value="Genomic_DNA"/>
</dbReference>
<dbReference type="InterPro" id="IPR011990">
    <property type="entry name" value="TPR-like_helical_dom_sf"/>
</dbReference>
<dbReference type="GO" id="GO:0043709">
    <property type="term" value="P:cell adhesion involved in single-species biofilm formation"/>
    <property type="evidence" value="ECO:0007669"/>
    <property type="project" value="TreeGrafter"/>
</dbReference>
<dbReference type="PROSITE" id="PS50887">
    <property type="entry name" value="GGDEF"/>
    <property type="match status" value="1"/>
</dbReference>
<dbReference type="SUPFAM" id="SSF55073">
    <property type="entry name" value="Nucleotide cyclase"/>
    <property type="match status" value="1"/>
</dbReference>
<dbReference type="PROSITE" id="PS50005">
    <property type="entry name" value="TPR"/>
    <property type="match status" value="1"/>
</dbReference>
<dbReference type="NCBIfam" id="TIGR00254">
    <property type="entry name" value="GGDEF"/>
    <property type="match status" value="1"/>
</dbReference>
<dbReference type="SUPFAM" id="SSF48452">
    <property type="entry name" value="TPR-like"/>
    <property type="match status" value="2"/>
</dbReference>
<feature type="repeat" description="TPR" evidence="1">
    <location>
        <begin position="155"/>
        <end position="188"/>
    </location>
</feature>
<accession>A0A7W9W8F3</accession>
<dbReference type="PANTHER" id="PTHR45138:SF9">
    <property type="entry name" value="DIGUANYLATE CYCLASE DGCM-RELATED"/>
    <property type="match status" value="1"/>
</dbReference>
<dbReference type="CDD" id="cd01949">
    <property type="entry name" value="GGDEF"/>
    <property type="match status" value="1"/>
</dbReference>
<dbReference type="FunFam" id="3.30.70.270:FF:000001">
    <property type="entry name" value="Diguanylate cyclase domain protein"/>
    <property type="match status" value="1"/>
</dbReference>
<name>A0A7W9W8F3_ARMRO</name>
<feature type="domain" description="GGDEF" evidence="3">
    <location>
        <begin position="407"/>
        <end position="535"/>
    </location>
</feature>
<dbReference type="SMART" id="SM00267">
    <property type="entry name" value="GGDEF"/>
    <property type="match status" value="1"/>
</dbReference>
<protein>
    <submittedName>
        <fullName evidence="4">Diguanylate cyclase (GGDEF)-like protein</fullName>
    </submittedName>
</protein>
<dbReference type="Gene3D" id="3.30.70.270">
    <property type="match status" value="1"/>
</dbReference>
<feature type="coiled-coil region" evidence="2">
    <location>
        <begin position="351"/>
        <end position="380"/>
    </location>
</feature>
<keyword evidence="1" id="KW-0802">TPR repeat</keyword>
<dbReference type="InterPro" id="IPR019734">
    <property type="entry name" value="TPR_rpt"/>
</dbReference>
<dbReference type="Pfam" id="PF13424">
    <property type="entry name" value="TPR_12"/>
    <property type="match status" value="2"/>
</dbReference>
<dbReference type="Pfam" id="PF00990">
    <property type="entry name" value="GGDEF"/>
    <property type="match status" value="1"/>
</dbReference>
<evidence type="ECO:0000256" key="2">
    <source>
        <dbReference type="SAM" id="Coils"/>
    </source>
</evidence>
<dbReference type="GO" id="GO:0052621">
    <property type="term" value="F:diguanylate cyclase activity"/>
    <property type="evidence" value="ECO:0007669"/>
    <property type="project" value="TreeGrafter"/>
</dbReference>
<dbReference type="InterPro" id="IPR029787">
    <property type="entry name" value="Nucleotide_cyclase"/>
</dbReference>
<dbReference type="Proteomes" id="UP000520814">
    <property type="component" value="Unassembled WGS sequence"/>
</dbReference>
<dbReference type="InterPro" id="IPR050469">
    <property type="entry name" value="Diguanylate_Cyclase"/>
</dbReference>
<comment type="caution">
    <text evidence="4">The sequence shown here is derived from an EMBL/GenBank/DDBJ whole genome shotgun (WGS) entry which is preliminary data.</text>
</comment>
<dbReference type="SMART" id="SM00028">
    <property type="entry name" value="TPR"/>
    <property type="match status" value="5"/>
</dbReference>
<keyword evidence="5" id="KW-1185">Reference proteome</keyword>
<dbReference type="GO" id="GO:0005886">
    <property type="term" value="C:plasma membrane"/>
    <property type="evidence" value="ECO:0007669"/>
    <property type="project" value="TreeGrafter"/>
</dbReference>
<evidence type="ECO:0000256" key="1">
    <source>
        <dbReference type="PROSITE-ProRule" id="PRU00339"/>
    </source>
</evidence>
<dbReference type="Gene3D" id="1.25.40.10">
    <property type="entry name" value="Tetratricopeptide repeat domain"/>
    <property type="match status" value="3"/>
</dbReference>
<evidence type="ECO:0000259" key="3">
    <source>
        <dbReference type="PROSITE" id="PS50887"/>
    </source>
</evidence>
<gene>
    <name evidence="4" type="ORF">HNQ39_003352</name>
</gene>
<evidence type="ECO:0000313" key="5">
    <source>
        <dbReference type="Proteomes" id="UP000520814"/>
    </source>
</evidence>
<proteinExistence type="predicted"/>
<dbReference type="AlphaFoldDB" id="A0A7W9W8F3"/>
<sequence length="535" mass="59174">MERTLELMRHDGPGALTLAESAVKKARRQDEPRPLAQALRIRAMAQGSTGNITAALDDFEAALALARRADDTRLVSQCLHGKAVALKHQGAYTTAITTLDEAILLARSVGNERGLRLSLISLAACHGSLSNYGEALNCLTEARELTQEAFIDEQGQLLGNIAMVYFESGQLDEALRYFEEAVSTDALTPHASYHCHTLISYSQALRAAGQQERAVRAAEDALKLAYQQHNQALEAAALVALGEALVHAAHAEKTLQAAHRLAQKLGLPEPLLSATKALGMFYVTQNKAALGIPWLQQALVQAEASERLFLQSEVHQALSAAYEQQGELALALTHYQQFHALYAQLHQESAQHRMQSQLARKEAERARQETEQLRQQVLEDPLTQLYNRRFLNQFLEREIARSRRNALPLSVILIDIDNFKQVNDQHSHRIGDQVLLAFATLLRLSSRQSDVLVRPSGDEFILIAPETTLPDAQTLAERLRRVVAEHPWETLAPGLALTASIGVVDLLHNDSEDLLDRADQRLYQAKRSGKNQVAA</sequence>
<organism evidence="4 5">
    <name type="scientific">Armatimonas rosea</name>
    <dbReference type="NCBI Taxonomy" id="685828"/>
    <lineage>
        <taxon>Bacteria</taxon>
        <taxon>Bacillati</taxon>
        <taxon>Armatimonadota</taxon>
        <taxon>Armatimonadia</taxon>
        <taxon>Armatimonadales</taxon>
        <taxon>Armatimonadaceae</taxon>
        <taxon>Armatimonas</taxon>
    </lineage>
</organism>
<dbReference type="PANTHER" id="PTHR45138">
    <property type="entry name" value="REGULATORY COMPONENTS OF SENSORY TRANSDUCTION SYSTEM"/>
    <property type="match status" value="1"/>
</dbReference>
<reference evidence="4 5" key="1">
    <citation type="submission" date="2020-08" db="EMBL/GenBank/DDBJ databases">
        <title>Genomic Encyclopedia of Type Strains, Phase IV (KMG-IV): sequencing the most valuable type-strain genomes for metagenomic binning, comparative biology and taxonomic classification.</title>
        <authorList>
            <person name="Goeker M."/>
        </authorList>
    </citation>
    <scope>NUCLEOTIDE SEQUENCE [LARGE SCALE GENOMIC DNA]</scope>
    <source>
        <strain evidence="4 5">DSM 23562</strain>
    </source>
</reference>
<keyword evidence="2" id="KW-0175">Coiled coil</keyword>
<dbReference type="InterPro" id="IPR000160">
    <property type="entry name" value="GGDEF_dom"/>
</dbReference>
<dbReference type="GO" id="GO:1902201">
    <property type="term" value="P:negative regulation of bacterial-type flagellum-dependent cell motility"/>
    <property type="evidence" value="ECO:0007669"/>
    <property type="project" value="TreeGrafter"/>
</dbReference>
<dbReference type="RefSeq" id="WP_184198695.1">
    <property type="nucleotide sequence ID" value="NZ_JACHGW010000003.1"/>
</dbReference>
<evidence type="ECO:0000313" key="4">
    <source>
        <dbReference type="EMBL" id="MBB6051542.1"/>
    </source>
</evidence>